<evidence type="ECO:0000256" key="1">
    <source>
        <dbReference type="SAM" id="MobiDB-lite"/>
    </source>
</evidence>
<dbReference type="EMBL" id="PGCI01000235">
    <property type="protein sequence ID" value="PLW32781.1"/>
    <property type="molecule type" value="Genomic_DNA"/>
</dbReference>
<feature type="region of interest" description="Disordered" evidence="1">
    <location>
        <begin position="53"/>
        <end position="76"/>
    </location>
</feature>
<feature type="compositionally biased region" description="Low complexity" evidence="1">
    <location>
        <begin position="53"/>
        <end position="66"/>
    </location>
</feature>
<accession>A0A2N5U4W0</accession>
<organism evidence="2 3">
    <name type="scientific">Puccinia coronata f. sp. avenae</name>
    <dbReference type="NCBI Taxonomy" id="200324"/>
    <lineage>
        <taxon>Eukaryota</taxon>
        <taxon>Fungi</taxon>
        <taxon>Dikarya</taxon>
        <taxon>Basidiomycota</taxon>
        <taxon>Pucciniomycotina</taxon>
        <taxon>Pucciniomycetes</taxon>
        <taxon>Pucciniales</taxon>
        <taxon>Pucciniaceae</taxon>
        <taxon>Puccinia</taxon>
    </lineage>
</organism>
<evidence type="ECO:0000313" key="3">
    <source>
        <dbReference type="Proteomes" id="UP000235392"/>
    </source>
</evidence>
<dbReference type="Proteomes" id="UP000235392">
    <property type="component" value="Unassembled WGS sequence"/>
</dbReference>
<comment type="caution">
    <text evidence="2">The sequence shown here is derived from an EMBL/GenBank/DDBJ whole genome shotgun (WGS) entry which is preliminary data.</text>
</comment>
<proteinExistence type="predicted"/>
<dbReference type="AlphaFoldDB" id="A0A2N5U4W0"/>
<gene>
    <name evidence="2" type="ORF">PCASD_13888</name>
</gene>
<protein>
    <submittedName>
        <fullName evidence="2">Uncharacterized protein</fullName>
    </submittedName>
</protein>
<name>A0A2N5U4W0_9BASI</name>
<evidence type="ECO:0000313" key="2">
    <source>
        <dbReference type="EMBL" id="PLW32781.1"/>
    </source>
</evidence>
<sequence length="236" mass="26455">MAVNFIMEARATQCISSGAHFVERPGQPVDPTETNHYPRRVLAERESILNKTNKTANNETNKTENTSIATNEGRRKPQRIRLVRRAGGLLILSSVNPSDYVMWSRRGSSAPPQPPARSTRSCQLARGIAIHPSSDSQLHTTPSENKCCTFNHQQMHTEGISSLSTHFSAITTLGIGKRSTDHECDLLFWMIYGHWRPESRLFNSTCYGRIARYTLLAITSFGYARLDDCRVFSTPG</sequence>
<reference evidence="2 3" key="1">
    <citation type="submission" date="2017-11" db="EMBL/GenBank/DDBJ databases">
        <title>De novo assembly and phasing of dikaryotic genomes from two isolates of Puccinia coronata f. sp. avenae, the causal agent of oat crown rust.</title>
        <authorList>
            <person name="Miller M.E."/>
            <person name="Zhang Y."/>
            <person name="Omidvar V."/>
            <person name="Sperschneider J."/>
            <person name="Schwessinger B."/>
            <person name="Raley C."/>
            <person name="Palmer J.M."/>
            <person name="Garnica D."/>
            <person name="Upadhyaya N."/>
            <person name="Rathjen J."/>
            <person name="Taylor J.M."/>
            <person name="Park R.F."/>
            <person name="Dodds P.N."/>
            <person name="Hirsch C.D."/>
            <person name="Kianian S.F."/>
            <person name="Figueroa M."/>
        </authorList>
    </citation>
    <scope>NUCLEOTIDE SEQUENCE [LARGE SCALE GENOMIC DNA]</scope>
    <source>
        <strain evidence="2">12SD80</strain>
    </source>
</reference>